<dbReference type="EMBL" id="CP133619">
    <property type="protein sequence ID" value="WMV40497.1"/>
    <property type="molecule type" value="Genomic_DNA"/>
</dbReference>
<feature type="domain" description="FBD" evidence="1">
    <location>
        <begin position="42"/>
        <end position="120"/>
    </location>
</feature>
<evidence type="ECO:0000313" key="2">
    <source>
        <dbReference type="EMBL" id="WMV40497.1"/>
    </source>
</evidence>
<dbReference type="AlphaFoldDB" id="A0AAF0U772"/>
<dbReference type="Proteomes" id="UP001234989">
    <property type="component" value="Chromosome 8"/>
</dbReference>
<proteinExistence type="predicted"/>
<dbReference type="SMART" id="SM00579">
    <property type="entry name" value="FBD"/>
    <property type="match status" value="1"/>
</dbReference>
<reference evidence="2" key="1">
    <citation type="submission" date="2023-08" db="EMBL/GenBank/DDBJ databases">
        <title>A de novo genome assembly of Solanum verrucosum Schlechtendal, a Mexican diploid species geographically isolated from the other diploid A-genome species in potato relatives.</title>
        <authorList>
            <person name="Hosaka K."/>
        </authorList>
    </citation>
    <scope>NUCLEOTIDE SEQUENCE</scope>
    <source>
        <tissue evidence="2">Young leaves</tissue>
    </source>
</reference>
<evidence type="ECO:0000259" key="1">
    <source>
        <dbReference type="SMART" id="SM00579"/>
    </source>
</evidence>
<name>A0AAF0U772_SOLVR</name>
<keyword evidence="3" id="KW-1185">Reference proteome</keyword>
<gene>
    <name evidence="2" type="ORF">MTR67_033882</name>
</gene>
<dbReference type="Pfam" id="PF08387">
    <property type="entry name" value="FBD"/>
    <property type="match status" value="1"/>
</dbReference>
<sequence>MFMRGDNRPTSMKALNHFVVDLVARFVDEDEQSRRFEKHNFDCSLRHLKTIKIINFYGAPSENKYILPLKKYLLKIATVLEKLTIVVRLRGNSLSQDFVKMKQELLSFPRSSPHVSVVFSYA</sequence>
<organism evidence="2 3">
    <name type="scientific">Solanum verrucosum</name>
    <dbReference type="NCBI Taxonomy" id="315347"/>
    <lineage>
        <taxon>Eukaryota</taxon>
        <taxon>Viridiplantae</taxon>
        <taxon>Streptophyta</taxon>
        <taxon>Embryophyta</taxon>
        <taxon>Tracheophyta</taxon>
        <taxon>Spermatophyta</taxon>
        <taxon>Magnoliopsida</taxon>
        <taxon>eudicotyledons</taxon>
        <taxon>Gunneridae</taxon>
        <taxon>Pentapetalae</taxon>
        <taxon>asterids</taxon>
        <taxon>lamiids</taxon>
        <taxon>Solanales</taxon>
        <taxon>Solanaceae</taxon>
        <taxon>Solanoideae</taxon>
        <taxon>Solaneae</taxon>
        <taxon>Solanum</taxon>
    </lineage>
</organism>
<evidence type="ECO:0000313" key="3">
    <source>
        <dbReference type="Proteomes" id="UP001234989"/>
    </source>
</evidence>
<protein>
    <recommendedName>
        <fullName evidence="1">FBD domain-containing protein</fullName>
    </recommendedName>
</protein>
<accession>A0AAF0U772</accession>
<dbReference type="InterPro" id="IPR006566">
    <property type="entry name" value="FBD"/>
</dbReference>